<sequence length="451" mass="49790">MDTVTLSRAFFGSSLAFHIIFATLGIGLSLMIFISEVLYHLKKDSDYAVMAKRWTKAFAILLGVAIPTGTIVGVQISLLWPGFAKIVGQVISVPFQIEIFAFFLEALFMSIYVYAADKLPPFMRLVSLFFVMLGATASAVLITSANTWMNTPAGFSMNPDGSVFNVDPWKAFFNPSFFTSSFHVVITAYATGAAVIASIAGFKLLKRNTSTREIAYHKKGLFLGLVVTFITGATMWLSGHESAIALHEHSPEKLAAAEALFDTTSHAPLAIGGFVDAATHELQYGLEIPNMLSLLVGLNPNTVVKGLNEFPQETWPPFYTHTFFNLMVGTAVFTFAVATIGLLYWYFIYRKKGTELPKWLLWGTAACGPIMMLGIEFGWIFSCSGRQPWTIYGMQRTMDAATRADFVGPLFILFVILYIGLGALTIFVLRTFFRRHPLQNDLQQQGGDSRA</sequence>
<dbReference type="GO" id="GO:0046872">
    <property type="term" value="F:metal ion binding"/>
    <property type="evidence" value="ECO:0007669"/>
    <property type="project" value="UniProtKB-UniRule"/>
</dbReference>
<feature type="transmembrane region" description="Helical" evidence="12">
    <location>
        <begin position="177"/>
        <end position="200"/>
    </location>
</feature>
<evidence type="ECO:0000256" key="9">
    <source>
        <dbReference type="ARBA" id="ARBA00022989"/>
    </source>
</evidence>
<dbReference type="EMBL" id="JOTM01000002">
    <property type="protein sequence ID" value="KEK25410.1"/>
    <property type="molecule type" value="Genomic_DNA"/>
</dbReference>
<dbReference type="GO" id="GO:0005886">
    <property type="term" value="C:plasma membrane"/>
    <property type="evidence" value="ECO:0007669"/>
    <property type="project" value="UniProtKB-SubCell"/>
</dbReference>
<evidence type="ECO:0000256" key="6">
    <source>
        <dbReference type="ARBA" id="ARBA00022692"/>
    </source>
</evidence>
<feature type="transmembrane region" description="Helical" evidence="12">
    <location>
        <begin position="221"/>
        <end position="239"/>
    </location>
</feature>
<keyword evidence="7 12" id="KW-0479">Metal-binding</keyword>
<comment type="similarity">
    <text evidence="2 12">Belongs to the cytochrome ubiquinol oxidase subunit 1 family.</text>
</comment>
<feature type="transmembrane region" description="Helical" evidence="12">
    <location>
        <begin position="359"/>
        <end position="381"/>
    </location>
</feature>
<keyword evidence="10 12" id="KW-0408">Iron</keyword>
<dbReference type="GO" id="GO:0020037">
    <property type="term" value="F:heme binding"/>
    <property type="evidence" value="ECO:0007669"/>
    <property type="project" value="TreeGrafter"/>
</dbReference>
<dbReference type="PANTHER" id="PTHR30365">
    <property type="entry name" value="CYTOCHROME D UBIQUINOL OXIDASE"/>
    <property type="match status" value="1"/>
</dbReference>
<evidence type="ECO:0000313" key="14">
    <source>
        <dbReference type="Proteomes" id="UP000027778"/>
    </source>
</evidence>
<dbReference type="PANTHER" id="PTHR30365:SF14">
    <property type="entry name" value="CYTOCHROME BD MENAQUINOL OXIDASE SUBUNIT I-RELATED"/>
    <property type="match status" value="1"/>
</dbReference>
<reference evidence="13 14" key="1">
    <citation type="submission" date="2014-06" db="EMBL/GenBank/DDBJ databases">
        <title>Draft genome sequence of Bacillus gaemokensis JCM 15801 (MCCC 1A00707).</title>
        <authorList>
            <person name="Lai Q."/>
            <person name="Liu Y."/>
            <person name="Shao Z."/>
        </authorList>
    </citation>
    <scope>NUCLEOTIDE SEQUENCE [LARGE SCALE GENOMIC DNA]</scope>
    <source>
        <strain evidence="13 14">JCM 15801</strain>
    </source>
</reference>
<dbReference type="GO" id="GO:0070069">
    <property type="term" value="C:cytochrome complex"/>
    <property type="evidence" value="ECO:0007669"/>
    <property type="project" value="UniProtKB-UniRule"/>
</dbReference>
<evidence type="ECO:0000256" key="5">
    <source>
        <dbReference type="ARBA" id="ARBA00022617"/>
    </source>
</evidence>
<feature type="transmembrane region" description="Helical" evidence="12">
    <location>
        <begin position="15"/>
        <end position="39"/>
    </location>
</feature>
<evidence type="ECO:0000256" key="1">
    <source>
        <dbReference type="ARBA" id="ARBA00004651"/>
    </source>
</evidence>
<dbReference type="PIRSF" id="PIRSF006446">
    <property type="entry name" value="Cyt_quinol_oxidase_1"/>
    <property type="match status" value="1"/>
</dbReference>
<evidence type="ECO:0000256" key="7">
    <source>
        <dbReference type="ARBA" id="ARBA00022723"/>
    </source>
</evidence>
<proteinExistence type="inferred from homology"/>
<gene>
    <name evidence="13" type="ORF">BAGA_12395</name>
</gene>
<evidence type="ECO:0000256" key="10">
    <source>
        <dbReference type="ARBA" id="ARBA00023004"/>
    </source>
</evidence>
<evidence type="ECO:0000256" key="2">
    <source>
        <dbReference type="ARBA" id="ARBA00009819"/>
    </source>
</evidence>
<feature type="transmembrane region" description="Helical" evidence="12">
    <location>
        <begin position="127"/>
        <end position="149"/>
    </location>
</feature>
<feature type="transmembrane region" description="Helical" evidence="12">
    <location>
        <begin position="95"/>
        <end position="115"/>
    </location>
</feature>
<evidence type="ECO:0000256" key="8">
    <source>
        <dbReference type="ARBA" id="ARBA00022982"/>
    </source>
</evidence>
<comment type="caution">
    <text evidence="13">The sequence shown here is derived from an EMBL/GenBank/DDBJ whole genome shotgun (WGS) entry which is preliminary data.</text>
</comment>
<feature type="transmembrane region" description="Helical" evidence="12">
    <location>
        <begin position="406"/>
        <end position="429"/>
    </location>
</feature>
<feature type="transmembrane region" description="Helical" evidence="12">
    <location>
        <begin position="323"/>
        <end position="347"/>
    </location>
</feature>
<keyword evidence="8 12" id="KW-0249">Electron transport</keyword>
<dbReference type="InterPro" id="IPR002585">
    <property type="entry name" value="Cyt-d_ubiquinol_oxidase_su_1"/>
</dbReference>
<dbReference type="GO" id="GO:0016682">
    <property type="term" value="F:oxidoreductase activity, acting on diphenols and related substances as donors, oxygen as acceptor"/>
    <property type="evidence" value="ECO:0007669"/>
    <property type="project" value="TreeGrafter"/>
</dbReference>
<evidence type="ECO:0000313" key="13">
    <source>
        <dbReference type="EMBL" id="KEK25410.1"/>
    </source>
</evidence>
<keyword evidence="11 12" id="KW-0472">Membrane</keyword>
<dbReference type="GO" id="GO:0009055">
    <property type="term" value="F:electron transfer activity"/>
    <property type="evidence" value="ECO:0007669"/>
    <property type="project" value="UniProtKB-UniRule"/>
</dbReference>
<evidence type="ECO:0000256" key="11">
    <source>
        <dbReference type="ARBA" id="ARBA00023136"/>
    </source>
</evidence>
<keyword evidence="9 12" id="KW-1133">Transmembrane helix</keyword>
<accession>A0A073KFR1</accession>
<dbReference type="eggNOG" id="COG1271">
    <property type="taxonomic scope" value="Bacteria"/>
</dbReference>
<protein>
    <submittedName>
        <fullName evidence="13">Cytochrome D ubiquinol oxidase subunit I</fullName>
    </submittedName>
</protein>
<keyword evidence="14" id="KW-1185">Reference proteome</keyword>
<dbReference type="Pfam" id="PF01654">
    <property type="entry name" value="Cyt_bd_oxida_I"/>
    <property type="match status" value="1"/>
</dbReference>
<keyword evidence="6 12" id="KW-0812">Transmembrane</keyword>
<keyword evidence="3 12" id="KW-0813">Transport</keyword>
<dbReference type="AlphaFoldDB" id="A0A073KFR1"/>
<feature type="transmembrane region" description="Helical" evidence="12">
    <location>
        <begin position="60"/>
        <end position="83"/>
    </location>
</feature>
<name>A0A073KFR1_9BACI</name>
<dbReference type="OrthoDB" id="9807042at2"/>
<dbReference type="GO" id="GO:0019646">
    <property type="term" value="P:aerobic electron transport chain"/>
    <property type="evidence" value="ECO:0007669"/>
    <property type="project" value="InterPro"/>
</dbReference>
<dbReference type="RefSeq" id="WP_033673262.1">
    <property type="nucleotide sequence ID" value="NZ_JOTM01000002.1"/>
</dbReference>
<organism evidence="13 14">
    <name type="scientific">Bacillus gaemokensis</name>
    <dbReference type="NCBI Taxonomy" id="574375"/>
    <lineage>
        <taxon>Bacteria</taxon>
        <taxon>Bacillati</taxon>
        <taxon>Bacillota</taxon>
        <taxon>Bacilli</taxon>
        <taxon>Bacillales</taxon>
        <taxon>Bacillaceae</taxon>
        <taxon>Bacillus</taxon>
        <taxon>Bacillus cereus group</taxon>
    </lineage>
</organism>
<evidence type="ECO:0000256" key="4">
    <source>
        <dbReference type="ARBA" id="ARBA00022475"/>
    </source>
</evidence>
<dbReference type="STRING" id="574375.AZF08_06980"/>
<dbReference type="Proteomes" id="UP000027778">
    <property type="component" value="Unassembled WGS sequence"/>
</dbReference>
<keyword evidence="5 12" id="KW-0349">Heme</keyword>
<evidence type="ECO:0000256" key="3">
    <source>
        <dbReference type="ARBA" id="ARBA00022448"/>
    </source>
</evidence>
<keyword evidence="4 12" id="KW-1003">Cell membrane</keyword>
<comment type="subcellular location">
    <subcellularLocation>
        <location evidence="1">Cell membrane</location>
        <topology evidence="1">Multi-pass membrane protein</topology>
    </subcellularLocation>
</comment>
<evidence type="ECO:0000256" key="12">
    <source>
        <dbReference type="PIRNR" id="PIRNR006446"/>
    </source>
</evidence>